<feature type="region of interest" description="Disordered" evidence="1">
    <location>
        <begin position="1"/>
        <end position="31"/>
    </location>
</feature>
<evidence type="ECO:0000256" key="1">
    <source>
        <dbReference type="SAM" id="MobiDB-lite"/>
    </source>
</evidence>
<organism evidence="3 4">
    <name type="scientific">Varibaculum cambriense</name>
    <dbReference type="NCBI Taxonomy" id="184870"/>
    <lineage>
        <taxon>Bacteria</taxon>
        <taxon>Bacillati</taxon>
        <taxon>Actinomycetota</taxon>
        <taxon>Actinomycetes</taxon>
        <taxon>Actinomycetales</taxon>
        <taxon>Actinomycetaceae</taxon>
        <taxon>Varibaculum</taxon>
    </lineage>
</organism>
<dbReference type="Proteomes" id="UP000070572">
    <property type="component" value="Unassembled WGS sequence"/>
</dbReference>
<feature type="compositionally biased region" description="Basic and acidic residues" evidence="1">
    <location>
        <begin position="1"/>
        <end position="14"/>
    </location>
</feature>
<sequence>MQVESKDTNRKNPEKNLPTSESAPQSHKDPRTASWGAGRIFMAGLVVFAVVALFHEFSTLPASGSAGYGLAMLSLANVAHWIVLAIAVIHNGRRMRLVAWGLSGIETLLLVLFALAFSSPHLDSAQLLFNWGQAYYYLPAILTVLTMIWLLVSSPLRPGNGN</sequence>
<protein>
    <submittedName>
        <fullName evidence="3">Uncharacterized protein</fullName>
    </submittedName>
</protein>
<keyword evidence="2" id="KW-1133">Transmembrane helix</keyword>
<proteinExistence type="predicted"/>
<keyword evidence="2" id="KW-0812">Transmembrane</keyword>
<feature type="transmembrane region" description="Helical" evidence="2">
    <location>
        <begin position="134"/>
        <end position="152"/>
    </location>
</feature>
<evidence type="ECO:0000313" key="3">
    <source>
        <dbReference type="EMBL" id="KXB79994.1"/>
    </source>
</evidence>
<evidence type="ECO:0000313" key="4">
    <source>
        <dbReference type="Proteomes" id="UP000070572"/>
    </source>
</evidence>
<comment type="caution">
    <text evidence="3">The sequence shown here is derived from an EMBL/GenBank/DDBJ whole genome shotgun (WGS) entry which is preliminary data.</text>
</comment>
<keyword evidence="2" id="KW-0472">Membrane</keyword>
<gene>
    <name evidence="3" type="ORF">HMPREF1862_01468</name>
</gene>
<name>A0AB34WY37_9ACTO</name>
<feature type="transmembrane region" description="Helical" evidence="2">
    <location>
        <begin position="97"/>
        <end position="122"/>
    </location>
</feature>
<dbReference type="AlphaFoldDB" id="A0AB34WY37"/>
<evidence type="ECO:0000256" key="2">
    <source>
        <dbReference type="SAM" id="Phobius"/>
    </source>
</evidence>
<reference evidence="3 4" key="1">
    <citation type="submission" date="2016-01" db="EMBL/GenBank/DDBJ databases">
        <authorList>
            <person name="Mitreva M."/>
            <person name="Pepin K.H."/>
            <person name="Mihindukulasuriya K.A."/>
            <person name="Fulton R."/>
            <person name="Fronick C."/>
            <person name="O'Laughlin M."/>
            <person name="Miner T."/>
            <person name="Herter B."/>
            <person name="Rosa B.A."/>
            <person name="Cordes M."/>
            <person name="Tomlinson C."/>
            <person name="Wollam A."/>
            <person name="Palsikar V.B."/>
            <person name="Mardis E.R."/>
            <person name="Wilson R.K."/>
        </authorList>
    </citation>
    <scope>NUCLEOTIDE SEQUENCE [LARGE SCALE GENOMIC DNA]</scope>
    <source>
        <strain evidence="3 4">DNF00696</strain>
    </source>
</reference>
<accession>A0AB34WY37</accession>
<feature type="transmembrane region" description="Helical" evidence="2">
    <location>
        <begin position="36"/>
        <end position="54"/>
    </location>
</feature>
<feature type="transmembrane region" description="Helical" evidence="2">
    <location>
        <begin position="66"/>
        <end position="90"/>
    </location>
</feature>
<dbReference type="EMBL" id="LSDN01000019">
    <property type="protein sequence ID" value="KXB79994.1"/>
    <property type="molecule type" value="Genomic_DNA"/>
</dbReference>
<dbReference type="RefSeq" id="WP_060920652.1">
    <property type="nucleotide sequence ID" value="NZ_KQ960684.1"/>
</dbReference>